<keyword evidence="1" id="KW-0597">Phosphoprotein</keyword>
<dbReference type="InterPro" id="IPR001789">
    <property type="entry name" value="Sig_transdc_resp-reg_receiver"/>
</dbReference>
<reference evidence="4 5" key="1">
    <citation type="submission" date="2016-02" db="EMBL/GenBank/DDBJ databases">
        <authorList>
            <person name="Wen L."/>
            <person name="He K."/>
            <person name="Yang H."/>
        </authorList>
    </citation>
    <scope>NUCLEOTIDE SEQUENCE [LARGE SCALE GENOMIC DNA]</scope>
    <source>
        <strain evidence="4">ShG14-8</strain>
    </source>
</reference>
<name>A0A139BXZ5_9PROT</name>
<dbReference type="InterPro" id="IPR011006">
    <property type="entry name" value="CheY-like_superfamily"/>
</dbReference>
<dbReference type="SMART" id="SM00052">
    <property type="entry name" value="EAL"/>
    <property type="match status" value="1"/>
</dbReference>
<dbReference type="SUPFAM" id="SSF141868">
    <property type="entry name" value="EAL domain-like"/>
    <property type="match status" value="1"/>
</dbReference>
<protein>
    <submittedName>
        <fullName evidence="4">Diguanylate phosphodiesterase</fullName>
    </submittedName>
</protein>
<evidence type="ECO:0000259" key="3">
    <source>
        <dbReference type="PROSITE" id="PS50883"/>
    </source>
</evidence>
<feature type="domain" description="Response regulatory" evidence="2">
    <location>
        <begin position="29"/>
        <end position="152"/>
    </location>
</feature>
<dbReference type="GO" id="GO:0000160">
    <property type="term" value="P:phosphorelay signal transduction system"/>
    <property type="evidence" value="ECO:0007669"/>
    <property type="project" value="InterPro"/>
</dbReference>
<evidence type="ECO:0000313" key="4">
    <source>
        <dbReference type="EMBL" id="KXS33768.1"/>
    </source>
</evidence>
<feature type="modified residue" description="4-aspartylphosphate" evidence="1">
    <location>
        <position position="82"/>
    </location>
</feature>
<dbReference type="SMART" id="SM00448">
    <property type="entry name" value="REC"/>
    <property type="match status" value="1"/>
</dbReference>
<comment type="caution">
    <text evidence="4">The sequence shown here is derived from an EMBL/GenBank/DDBJ whole genome shotgun (WGS) entry which is preliminary data.</text>
</comment>
<evidence type="ECO:0000256" key="1">
    <source>
        <dbReference type="PROSITE-ProRule" id="PRU00169"/>
    </source>
</evidence>
<dbReference type="Gene3D" id="3.40.50.2300">
    <property type="match status" value="1"/>
</dbReference>
<accession>A0A139BXZ5</accession>
<dbReference type="Pfam" id="PF00563">
    <property type="entry name" value="EAL"/>
    <property type="match status" value="1"/>
</dbReference>
<dbReference type="SUPFAM" id="SSF52172">
    <property type="entry name" value="CheY-like"/>
    <property type="match status" value="1"/>
</dbReference>
<sequence>MLAMLSANSQQAVPNVFLGGRGMNMKALRILVIEDQNFQRKMIVHMLRSLGAGEVCQASNGRQALDMMQAKHALPFHIVLCDLDMPEMDGMEFIRHLAKLYPAVSAVIMSGMDYAVIASVEKMARSYGVKLLGAIEKPASLKQLEEILELHQQIETEAQRPAAALASFTLEEVLHALSENQFEPFLQPKIGMDTGSIIGAEALARWIHPEHGVIAPGAFIPLLERSGNMKGLTFMMLERAAHARRMLDENGYPLIVSVNLSLSSLADTTLADSITRVVRDAGVDPHHIILEITESAAMSSVAEALENLARLRMRGFGLSIDDYGTGYSSMQQLTRVPFTELKIDKSFVSDSANNSSLRVIVESSVDMARKLNVKSVAEGVEVMEEWDMLKDMGCDVVQGYFIAKPMGSDAFLDFCTRHIPVESAW</sequence>
<reference evidence="4 5" key="2">
    <citation type="submission" date="2016-03" db="EMBL/GenBank/DDBJ databases">
        <title>New uncultured bacterium of the family Gallionellaceae from acid mine drainage: description and reconstruction of genome based on metagenomic analysis of microbial community.</title>
        <authorList>
            <person name="Kadnikov V."/>
            <person name="Ivasenko D."/>
            <person name="Beletsky A."/>
            <person name="Mardanov A."/>
            <person name="Danilova E."/>
            <person name="Pimenov N."/>
            <person name="Karnachuk O."/>
            <person name="Ravin N."/>
        </authorList>
    </citation>
    <scope>NUCLEOTIDE SEQUENCE [LARGE SCALE GENOMIC DNA]</scope>
    <source>
        <strain evidence="4">ShG14-8</strain>
    </source>
</reference>
<dbReference type="PANTHER" id="PTHR33121:SF70">
    <property type="entry name" value="SIGNALING PROTEIN YKOW"/>
    <property type="match status" value="1"/>
</dbReference>
<gene>
    <name evidence="4" type="ORF">AWT59_0158</name>
</gene>
<dbReference type="Proteomes" id="UP000070578">
    <property type="component" value="Unassembled WGS sequence"/>
</dbReference>
<dbReference type="GO" id="GO:0071111">
    <property type="term" value="F:cyclic-guanylate-specific phosphodiesterase activity"/>
    <property type="evidence" value="ECO:0007669"/>
    <property type="project" value="InterPro"/>
</dbReference>
<dbReference type="InterPro" id="IPR035919">
    <property type="entry name" value="EAL_sf"/>
</dbReference>
<dbReference type="PANTHER" id="PTHR33121">
    <property type="entry name" value="CYCLIC DI-GMP PHOSPHODIESTERASE PDEF"/>
    <property type="match status" value="1"/>
</dbReference>
<feature type="domain" description="EAL" evidence="3">
    <location>
        <begin position="166"/>
        <end position="419"/>
    </location>
</feature>
<dbReference type="AlphaFoldDB" id="A0A139BXZ5"/>
<dbReference type="PROSITE" id="PS50883">
    <property type="entry name" value="EAL"/>
    <property type="match status" value="1"/>
</dbReference>
<dbReference type="PROSITE" id="PS50110">
    <property type="entry name" value="RESPONSE_REGULATORY"/>
    <property type="match status" value="1"/>
</dbReference>
<dbReference type="InterPro" id="IPR001633">
    <property type="entry name" value="EAL_dom"/>
</dbReference>
<dbReference type="InterPro" id="IPR050706">
    <property type="entry name" value="Cyclic-di-GMP_PDE-like"/>
</dbReference>
<dbReference type="CDD" id="cd01948">
    <property type="entry name" value="EAL"/>
    <property type="match status" value="1"/>
</dbReference>
<dbReference type="PATRIC" id="fig|1796491.3.peg.170"/>
<evidence type="ECO:0000259" key="2">
    <source>
        <dbReference type="PROSITE" id="PS50110"/>
    </source>
</evidence>
<proteinExistence type="predicted"/>
<dbReference type="EMBL" id="LSLI01000002">
    <property type="protein sequence ID" value="KXS33768.1"/>
    <property type="molecule type" value="Genomic_DNA"/>
</dbReference>
<organism evidence="4 5">
    <name type="scientific">Candidatus Gallionella acididurans</name>
    <dbReference type="NCBI Taxonomy" id="1796491"/>
    <lineage>
        <taxon>Bacteria</taxon>
        <taxon>Pseudomonadati</taxon>
        <taxon>Pseudomonadota</taxon>
        <taxon>Betaproteobacteria</taxon>
        <taxon>Nitrosomonadales</taxon>
        <taxon>Gallionellaceae</taxon>
        <taxon>Gallionella</taxon>
    </lineage>
</organism>
<dbReference type="Pfam" id="PF00072">
    <property type="entry name" value="Response_reg"/>
    <property type="match status" value="1"/>
</dbReference>
<dbReference type="Gene3D" id="3.20.20.450">
    <property type="entry name" value="EAL domain"/>
    <property type="match status" value="1"/>
</dbReference>
<evidence type="ECO:0000313" key="5">
    <source>
        <dbReference type="Proteomes" id="UP000070578"/>
    </source>
</evidence>